<keyword evidence="6" id="KW-0449">Lipoprotein</keyword>
<keyword evidence="3 5" id="KW-0732">Signal</keyword>
<evidence type="ECO:0000256" key="1">
    <source>
        <dbReference type="ARBA" id="ARBA00011245"/>
    </source>
</evidence>
<gene>
    <name evidence="6" type="primary">lolA</name>
    <name evidence="6" type="ORF">NOR51B_1283</name>
</gene>
<accession>B8KRK6</accession>
<dbReference type="STRING" id="565045.NOR51B_1283"/>
<evidence type="ECO:0000313" key="7">
    <source>
        <dbReference type="Proteomes" id="UP000004699"/>
    </source>
</evidence>
<dbReference type="Proteomes" id="UP000004699">
    <property type="component" value="Unassembled WGS sequence"/>
</dbReference>
<proteinExistence type="predicted"/>
<evidence type="ECO:0000256" key="4">
    <source>
        <dbReference type="ARBA" id="ARBA00022927"/>
    </source>
</evidence>
<reference evidence="7" key="1">
    <citation type="journal article" date="2013" name="BMC Microbiol.">
        <title>Taxonomy and evolution of bacteriochlorophyll a-containing members of the OM60/NOR5 clade of marine gammaproteobacteria: description of Luminiphilus syltensis gen. nov., sp. nov., reclassification of Haliea rubra as Pseudohaliea rubra gen. nov., comb. nov., and emendation of Chromatocurvus halotolerans.</title>
        <authorList>
            <person name="Spring S."/>
            <person name="Riedel T."/>
            <person name="Sproer C."/>
            <person name="Yan S."/>
            <person name="Harder J."/>
            <person name="Fuchs B.M."/>
        </authorList>
    </citation>
    <scope>NUCLEOTIDE SEQUENCE [LARGE SCALE GENOMIC DNA]</scope>
    <source>
        <strain evidence="7">NOR51-B</strain>
    </source>
</reference>
<dbReference type="AlphaFoldDB" id="B8KRK6"/>
<protein>
    <submittedName>
        <fullName evidence="6">Outer membrane lipoprotein carrier protein LolA</fullName>
    </submittedName>
</protein>
<name>B8KRK6_9GAMM</name>
<feature type="chain" id="PRO_5002875927" evidence="5">
    <location>
        <begin position="26"/>
        <end position="206"/>
    </location>
</feature>
<keyword evidence="2" id="KW-0813">Transport</keyword>
<keyword evidence="7" id="KW-1185">Reference proteome</keyword>
<comment type="subunit">
    <text evidence="1">Monomer.</text>
</comment>
<evidence type="ECO:0000256" key="5">
    <source>
        <dbReference type="SAM" id="SignalP"/>
    </source>
</evidence>
<dbReference type="eggNOG" id="COG2834">
    <property type="taxonomic scope" value="Bacteria"/>
</dbReference>
<organism evidence="6 7">
    <name type="scientific">Luminiphilus syltensis NOR5-1B</name>
    <dbReference type="NCBI Taxonomy" id="565045"/>
    <lineage>
        <taxon>Bacteria</taxon>
        <taxon>Pseudomonadati</taxon>
        <taxon>Pseudomonadota</taxon>
        <taxon>Gammaproteobacteria</taxon>
        <taxon>Cellvibrionales</taxon>
        <taxon>Halieaceae</taxon>
        <taxon>Luminiphilus</taxon>
    </lineage>
</organism>
<evidence type="ECO:0000313" key="6">
    <source>
        <dbReference type="EMBL" id="EED35338.1"/>
    </source>
</evidence>
<dbReference type="InterPro" id="IPR029046">
    <property type="entry name" value="LolA/LolB/LppX"/>
</dbReference>
<dbReference type="CDD" id="cd16325">
    <property type="entry name" value="LolA"/>
    <property type="match status" value="1"/>
</dbReference>
<dbReference type="Gene3D" id="2.50.20.10">
    <property type="entry name" value="Lipoprotein localisation LolA/LolB/LppX"/>
    <property type="match status" value="1"/>
</dbReference>
<dbReference type="PANTHER" id="PTHR35869">
    <property type="entry name" value="OUTER-MEMBRANE LIPOPROTEIN CARRIER PROTEIN"/>
    <property type="match status" value="1"/>
</dbReference>
<evidence type="ECO:0000256" key="3">
    <source>
        <dbReference type="ARBA" id="ARBA00022729"/>
    </source>
</evidence>
<dbReference type="InterPro" id="IPR004564">
    <property type="entry name" value="OM_lipoprot_carrier_LolA-like"/>
</dbReference>
<sequence length="206" mass="23126">MRLMRYRSLRLLLLLSGLWFHLAVAAGPDDRLLPSEGLQGSFQQQLVDADGVSLGSSEGRFAILTPHFFRWEITAPGSQLIISDGQDLWQLDRDLETATRRPLDPEMLSPMQLLTRSRAQLSEHYVLEASLDNLVLTPKADFSAPFRRLRIHFEGDVPSSIEVLDSLEQTISVDLTPDVGELPDATLFVMQLPPHIELVEQGTGRR</sequence>
<dbReference type="OrthoDB" id="9787361at2"/>
<dbReference type="GO" id="GO:0044874">
    <property type="term" value="P:lipoprotein localization to outer membrane"/>
    <property type="evidence" value="ECO:0007669"/>
    <property type="project" value="TreeGrafter"/>
</dbReference>
<keyword evidence="4" id="KW-0653">Protein transport</keyword>
<dbReference type="Pfam" id="PF03548">
    <property type="entry name" value="LolA"/>
    <property type="match status" value="1"/>
</dbReference>
<dbReference type="HOGENOM" id="CLU_087560_0_0_6"/>
<dbReference type="EMBL" id="DS999411">
    <property type="protein sequence ID" value="EED35338.1"/>
    <property type="molecule type" value="Genomic_DNA"/>
</dbReference>
<feature type="signal peptide" evidence="5">
    <location>
        <begin position="1"/>
        <end position="25"/>
    </location>
</feature>
<evidence type="ECO:0000256" key="2">
    <source>
        <dbReference type="ARBA" id="ARBA00022448"/>
    </source>
</evidence>
<dbReference type="SUPFAM" id="SSF89392">
    <property type="entry name" value="Prokaryotic lipoproteins and lipoprotein localization factors"/>
    <property type="match status" value="1"/>
</dbReference>
<dbReference type="GO" id="GO:0042953">
    <property type="term" value="P:lipoprotein transport"/>
    <property type="evidence" value="ECO:0007669"/>
    <property type="project" value="TreeGrafter"/>
</dbReference>
<dbReference type="PANTHER" id="PTHR35869:SF1">
    <property type="entry name" value="OUTER-MEMBRANE LIPOPROTEIN CARRIER PROTEIN"/>
    <property type="match status" value="1"/>
</dbReference>
<dbReference type="GO" id="GO:0030288">
    <property type="term" value="C:outer membrane-bounded periplasmic space"/>
    <property type="evidence" value="ECO:0007669"/>
    <property type="project" value="TreeGrafter"/>
</dbReference>